<evidence type="ECO:0000256" key="2">
    <source>
        <dbReference type="SAM" id="MobiDB-lite"/>
    </source>
</evidence>
<dbReference type="EMBL" id="NEDP02003363">
    <property type="protein sequence ID" value="OWF48899.1"/>
    <property type="molecule type" value="Genomic_DNA"/>
</dbReference>
<sequence length="604" mass="64326">MEGVTIVLIGILLTLGQPGLSLLNLSKGRPTNSSDFREGKGASSLVVDGNDSDFLSDPNNAAIPQCLYTISNQKTTFWQVDLEQRVVIDHVEVISRRGGIGQRTHQIRRNGYSIIVTASSRYLPITQADICYSDTDPALSSANHENQSCSNIGRYITFYNQRETLSGSDYSLDAVLELCEVKVMGCPINKHGLNCSEDCPARCTNNLCFPGNGTCMRGCKPGYTGSACEKPCDDYFFGQNCALECFCAAGPCITVEGKCPQGGCSAGYNGTSCNTECVDGTFGDNCGSKCGHCINGPTTCHHIDGSCRSGCSPGYKVETCIEVCDPGKYGSQCSRHCGRCFNGAPCHHINGTCLTGCAAGKQGNTCDTDCTPGMYGPNCENTCGDCKGGPRTCNITDGSCPGGCAAGWQGPLCKTGCPINKHGLNCAEDCPAHCTNNLCFPGNGTCMRGCKPGYTGSTCEKPCDDYFFGQDCASECFCKAGPCTIVEGKCPHGGCDPGYSGTPCSTERISQDQTEVIGCHDSLNNTKDVTGYAILGTVLAIFVFYNIGLTVFYLRQSRRIKTPPKPSTAYEMQPNSVSQDHSNYEGLDITKVDNVKNIYETIGE</sequence>
<dbReference type="InterPro" id="IPR008979">
    <property type="entry name" value="Galactose-bd-like_sf"/>
</dbReference>
<evidence type="ECO:0000256" key="1">
    <source>
        <dbReference type="ARBA" id="ARBA00022536"/>
    </source>
</evidence>
<dbReference type="InterPro" id="IPR042635">
    <property type="entry name" value="MEGF10/SREC1/2-like"/>
</dbReference>
<dbReference type="OrthoDB" id="6043889at2759"/>
<name>A0A210QJK5_MIZYE</name>
<reference evidence="6 7" key="1">
    <citation type="journal article" date="2017" name="Nat. Ecol. Evol.">
        <title>Scallop genome provides insights into evolution of bilaterian karyotype and development.</title>
        <authorList>
            <person name="Wang S."/>
            <person name="Zhang J."/>
            <person name="Jiao W."/>
            <person name="Li J."/>
            <person name="Xun X."/>
            <person name="Sun Y."/>
            <person name="Guo X."/>
            <person name="Huan P."/>
            <person name="Dong B."/>
            <person name="Zhang L."/>
            <person name="Hu X."/>
            <person name="Sun X."/>
            <person name="Wang J."/>
            <person name="Zhao C."/>
            <person name="Wang Y."/>
            <person name="Wang D."/>
            <person name="Huang X."/>
            <person name="Wang R."/>
            <person name="Lv J."/>
            <person name="Li Y."/>
            <person name="Zhang Z."/>
            <person name="Liu B."/>
            <person name="Lu W."/>
            <person name="Hui Y."/>
            <person name="Liang J."/>
            <person name="Zhou Z."/>
            <person name="Hou R."/>
            <person name="Li X."/>
            <person name="Liu Y."/>
            <person name="Li H."/>
            <person name="Ning X."/>
            <person name="Lin Y."/>
            <person name="Zhao L."/>
            <person name="Xing Q."/>
            <person name="Dou J."/>
            <person name="Li Y."/>
            <person name="Mao J."/>
            <person name="Guo H."/>
            <person name="Dou H."/>
            <person name="Li T."/>
            <person name="Mu C."/>
            <person name="Jiang W."/>
            <person name="Fu Q."/>
            <person name="Fu X."/>
            <person name="Miao Y."/>
            <person name="Liu J."/>
            <person name="Yu Q."/>
            <person name="Li R."/>
            <person name="Liao H."/>
            <person name="Li X."/>
            <person name="Kong Y."/>
            <person name="Jiang Z."/>
            <person name="Chourrout D."/>
            <person name="Li R."/>
            <person name="Bao Z."/>
        </authorList>
    </citation>
    <scope>NUCLEOTIDE SEQUENCE [LARGE SCALE GENOMIC DNA]</scope>
    <source>
        <strain evidence="6 7">PY_sf001</strain>
    </source>
</reference>
<organism evidence="6 7">
    <name type="scientific">Mizuhopecten yessoensis</name>
    <name type="common">Japanese scallop</name>
    <name type="synonym">Patinopecten yessoensis</name>
    <dbReference type="NCBI Taxonomy" id="6573"/>
    <lineage>
        <taxon>Eukaryota</taxon>
        <taxon>Metazoa</taxon>
        <taxon>Spiralia</taxon>
        <taxon>Lophotrochozoa</taxon>
        <taxon>Mollusca</taxon>
        <taxon>Bivalvia</taxon>
        <taxon>Autobranchia</taxon>
        <taxon>Pteriomorphia</taxon>
        <taxon>Pectinida</taxon>
        <taxon>Pectinoidea</taxon>
        <taxon>Pectinidae</taxon>
        <taxon>Mizuhopecten</taxon>
    </lineage>
</organism>
<feature type="domain" description="EGF-like" evidence="5">
    <location>
        <begin position="332"/>
        <end position="367"/>
    </location>
</feature>
<dbReference type="PANTHER" id="PTHR24043">
    <property type="entry name" value="SCAVENGER RECEPTOR CLASS F"/>
    <property type="match status" value="1"/>
</dbReference>
<feature type="chain" id="PRO_5012125973" evidence="4">
    <location>
        <begin position="17"/>
        <end position="604"/>
    </location>
</feature>
<evidence type="ECO:0000259" key="5">
    <source>
        <dbReference type="SMART" id="SM00181"/>
    </source>
</evidence>
<evidence type="ECO:0000256" key="4">
    <source>
        <dbReference type="SAM" id="SignalP"/>
    </source>
</evidence>
<dbReference type="Gene3D" id="2.60.120.260">
    <property type="entry name" value="Galactose-binding domain-like"/>
    <property type="match status" value="1"/>
</dbReference>
<accession>A0A210QJK5</accession>
<feature type="domain" description="EGF-like" evidence="5">
    <location>
        <begin position="276"/>
        <end position="321"/>
    </location>
</feature>
<dbReference type="PANTHER" id="PTHR24043:SF5">
    <property type="entry name" value="SCAVENGER RECEPTOR CLASS F MEMBER 2"/>
    <property type="match status" value="1"/>
</dbReference>
<evidence type="ECO:0000313" key="6">
    <source>
        <dbReference type="EMBL" id="OWF48899.1"/>
    </source>
</evidence>
<dbReference type="SUPFAM" id="SSF49785">
    <property type="entry name" value="Galactose-binding domain-like"/>
    <property type="match status" value="1"/>
</dbReference>
<comment type="caution">
    <text evidence="6">The sequence shown here is derived from an EMBL/GenBank/DDBJ whole genome shotgun (WGS) entry which is preliminary data.</text>
</comment>
<proteinExistence type="predicted"/>
<feature type="domain" description="EGF-like" evidence="5">
    <location>
        <begin position="369"/>
        <end position="414"/>
    </location>
</feature>
<dbReference type="Gene3D" id="2.170.300.10">
    <property type="entry name" value="Tie2 ligand-binding domain superfamily"/>
    <property type="match status" value="2"/>
</dbReference>
<dbReference type="Proteomes" id="UP000242188">
    <property type="component" value="Unassembled WGS sequence"/>
</dbReference>
<keyword evidence="1" id="KW-0245">EGF-like domain</keyword>
<dbReference type="SMART" id="SM00181">
    <property type="entry name" value="EGF"/>
    <property type="match status" value="5"/>
</dbReference>
<keyword evidence="7" id="KW-1185">Reference proteome</keyword>
<gene>
    <name evidence="6" type="ORF">KP79_PYT08710</name>
</gene>
<keyword evidence="4" id="KW-0732">Signal</keyword>
<feature type="domain" description="EGF-like" evidence="5">
    <location>
        <begin position="198"/>
        <end position="229"/>
    </location>
</feature>
<feature type="region of interest" description="Disordered" evidence="2">
    <location>
        <begin position="563"/>
        <end position="582"/>
    </location>
</feature>
<dbReference type="GO" id="GO:0005925">
    <property type="term" value="C:focal adhesion"/>
    <property type="evidence" value="ECO:0007669"/>
    <property type="project" value="TreeGrafter"/>
</dbReference>
<feature type="domain" description="EGF-like" evidence="5">
    <location>
        <begin position="429"/>
        <end position="460"/>
    </location>
</feature>
<dbReference type="GO" id="GO:0005044">
    <property type="term" value="F:scavenger receptor activity"/>
    <property type="evidence" value="ECO:0007669"/>
    <property type="project" value="InterPro"/>
</dbReference>
<evidence type="ECO:0000256" key="3">
    <source>
        <dbReference type="SAM" id="Phobius"/>
    </source>
</evidence>
<feature type="transmembrane region" description="Helical" evidence="3">
    <location>
        <begin position="532"/>
        <end position="554"/>
    </location>
</feature>
<dbReference type="GO" id="GO:0007157">
    <property type="term" value="P:heterophilic cell-cell adhesion via plasma membrane cell adhesion molecules"/>
    <property type="evidence" value="ECO:0007669"/>
    <property type="project" value="TreeGrafter"/>
</dbReference>
<protein>
    <submittedName>
        <fullName evidence="6">Multiple epidermal growth factor-like domains protein 11</fullName>
    </submittedName>
</protein>
<feature type="signal peptide" evidence="4">
    <location>
        <begin position="1"/>
        <end position="16"/>
    </location>
</feature>
<keyword evidence="3" id="KW-0472">Membrane</keyword>
<dbReference type="AlphaFoldDB" id="A0A210QJK5"/>
<evidence type="ECO:0000313" key="7">
    <source>
        <dbReference type="Proteomes" id="UP000242188"/>
    </source>
</evidence>
<dbReference type="InterPro" id="IPR000742">
    <property type="entry name" value="EGF"/>
</dbReference>
<keyword evidence="3" id="KW-1133">Transmembrane helix</keyword>
<keyword evidence="3" id="KW-0812">Transmembrane</keyword>